<dbReference type="AlphaFoldDB" id="A0A6I4UP01"/>
<sequence length="93" mass="9604">MLGLTFAALAMLEQASAIIWKNDGTVEITTSFVATDPRNPFPQGTVLLLSKAKEACGDKGAPVPVGEPVVVGITIAEGKPQVAMSGTYACRQG</sequence>
<dbReference type="Proteomes" id="UP000548685">
    <property type="component" value="Unassembled WGS sequence"/>
</dbReference>
<dbReference type="RefSeq" id="WP_160761311.1">
    <property type="nucleotide sequence ID" value="NZ_BAAADZ010000010.1"/>
</dbReference>
<dbReference type="EMBL" id="JACICE010000002">
    <property type="protein sequence ID" value="MBB3775644.1"/>
    <property type="molecule type" value="Genomic_DNA"/>
</dbReference>
<evidence type="ECO:0000313" key="3">
    <source>
        <dbReference type="Proteomes" id="UP000430021"/>
    </source>
</evidence>
<comment type="caution">
    <text evidence="2">The sequence shown here is derived from an EMBL/GenBank/DDBJ whole genome shotgun (WGS) entry which is preliminary data.</text>
</comment>
<evidence type="ECO:0000313" key="4">
    <source>
        <dbReference type="Proteomes" id="UP000548685"/>
    </source>
</evidence>
<reference evidence="2 3" key="1">
    <citation type="submission" date="2019-12" db="EMBL/GenBank/DDBJ databases">
        <title>Genomic-based taxomic classification of the family Erythrobacteraceae.</title>
        <authorList>
            <person name="Xu L."/>
        </authorList>
    </citation>
    <scope>NUCLEOTIDE SEQUENCE [LARGE SCALE GENOMIC DNA]</scope>
    <source>
        <strain evidence="2 3">JCM 10282</strain>
    </source>
</reference>
<protein>
    <submittedName>
        <fullName evidence="2">Uncharacterized protein</fullName>
    </submittedName>
</protein>
<name>A0A6I4UP01_9SPHN</name>
<dbReference type="EMBL" id="WTYB01000002">
    <property type="protein sequence ID" value="MXP39257.1"/>
    <property type="molecule type" value="Genomic_DNA"/>
</dbReference>
<accession>A0A6I4UP01</accession>
<dbReference type="Proteomes" id="UP000430021">
    <property type="component" value="Unassembled WGS sequence"/>
</dbReference>
<evidence type="ECO:0000313" key="2">
    <source>
        <dbReference type="EMBL" id="MXP39257.1"/>
    </source>
</evidence>
<organism evidence="2 3">
    <name type="scientific">Erythrobacter ramosus</name>
    <dbReference type="NCBI Taxonomy" id="35811"/>
    <lineage>
        <taxon>Bacteria</taxon>
        <taxon>Pseudomonadati</taxon>
        <taxon>Pseudomonadota</taxon>
        <taxon>Alphaproteobacteria</taxon>
        <taxon>Sphingomonadales</taxon>
        <taxon>Erythrobacteraceae</taxon>
        <taxon>Erythrobacter/Porphyrobacter group</taxon>
        <taxon>Erythrobacter</taxon>
    </lineage>
</organism>
<keyword evidence="4" id="KW-1185">Reference proteome</keyword>
<dbReference type="OrthoDB" id="9954606at2"/>
<reference evidence="1 4" key="2">
    <citation type="submission" date="2020-08" db="EMBL/GenBank/DDBJ databases">
        <title>Genomic Encyclopedia of Type Strains, Phase IV (KMG-IV): sequencing the most valuable type-strain genomes for metagenomic binning, comparative biology and taxonomic classification.</title>
        <authorList>
            <person name="Goeker M."/>
        </authorList>
    </citation>
    <scope>NUCLEOTIDE SEQUENCE [LARGE SCALE GENOMIC DNA]</scope>
    <source>
        <strain evidence="1 4">DSM 8510</strain>
    </source>
</reference>
<evidence type="ECO:0000313" key="1">
    <source>
        <dbReference type="EMBL" id="MBB3775644.1"/>
    </source>
</evidence>
<proteinExistence type="predicted"/>
<gene>
    <name evidence="1" type="ORF">FHS52_001613</name>
    <name evidence="2" type="ORF">GRI59_11635</name>
</gene>